<keyword evidence="4" id="KW-0288">FMN</keyword>
<keyword evidence="9" id="KW-1185">Reference proteome</keyword>
<evidence type="ECO:0000313" key="8">
    <source>
        <dbReference type="EMBL" id="AOT69561.1"/>
    </source>
</evidence>
<dbReference type="STRING" id="1424294.Gferi_08205"/>
<gene>
    <name evidence="8" type="ORF">Gferi_08205</name>
</gene>
<dbReference type="SUPFAM" id="SSF56524">
    <property type="entry name" value="Oxidoreductase molybdopterin-binding domain"/>
    <property type="match status" value="1"/>
</dbReference>
<dbReference type="Pfam" id="PF04205">
    <property type="entry name" value="FMN_bind"/>
    <property type="match status" value="1"/>
</dbReference>
<feature type="domain" description="FMN-binding" evidence="7">
    <location>
        <begin position="90"/>
        <end position="181"/>
    </location>
</feature>
<evidence type="ECO:0000313" key="9">
    <source>
        <dbReference type="Proteomes" id="UP000095743"/>
    </source>
</evidence>
<dbReference type="InterPro" id="IPR036374">
    <property type="entry name" value="OxRdtase_Mopterin-bd_sf"/>
</dbReference>
<dbReference type="PANTHER" id="PTHR36118">
    <property type="entry name" value="ION-TRANSLOCATING OXIDOREDUCTASE COMPLEX SUBUNIT G"/>
    <property type="match status" value="1"/>
</dbReference>
<dbReference type="InterPro" id="IPR007329">
    <property type="entry name" value="FMN-bd"/>
</dbReference>
<reference evidence="8 9" key="1">
    <citation type="submission" date="2016-09" db="EMBL/GenBank/DDBJ databases">
        <title>Genomic analysis reveals versatility of anaerobic energy metabolism of Geosporobacter ferrireducens IRF9 of phylum Firmicutes.</title>
        <authorList>
            <person name="Kim S.-J."/>
        </authorList>
    </citation>
    <scope>NUCLEOTIDE SEQUENCE [LARGE SCALE GENOMIC DNA]</scope>
    <source>
        <strain evidence="8 9">IRF9</strain>
    </source>
</reference>
<evidence type="ECO:0000256" key="3">
    <source>
        <dbReference type="ARBA" id="ARBA00022630"/>
    </source>
</evidence>
<feature type="transmembrane region" description="Helical" evidence="6">
    <location>
        <begin position="12"/>
        <end position="31"/>
    </location>
</feature>
<dbReference type="Gene3D" id="3.90.420.10">
    <property type="entry name" value="Oxidoreductase, molybdopterin-binding domain"/>
    <property type="match status" value="1"/>
</dbReference>
<keyword evidence="5" id="KW-0249">Electron transport</keyword>
<keyword evidence="6" id="KW-0812">Transmembrane</keyword>
<sequence length="532" mass="59625">MSKVSDTMKNRKFYIFMIAMAIVVVGTLFFLNNTAAEEALKVRAFYPEAKKIERVKDIADDVFISINLPAVRRAYAVDGVIKAYVVSCVGYVGPIEVLAAIDDEKGELIGIEILGHTESPDYAEHIGKNWFLDRFKNIIAEKYLNLVVLDKENPEDIVQVTGATVSSQAVVNAVNAAIGAYQYKVKGIKMDRVPDVVSQEMWQKDTNSFAINWEGGAIRINTEEIKQYEQMEMDVVLIHTTGTETPMKVKGPTLRHILEREGIDLSQYEGVGITGRDGYYTMIDREKLEVNDVILAWEADGKGLKEEEKPVRVALPKEMGPYWVKMVSNIDLYDAISSKDIDKIHMFHALTADIDPYFYEYYGSKDKSIEVGKILKKFDAVDEKGFFTMGASDGLIKNETISMVRQRYFIKIEGENAPMNIAPSFKLGMNVKGMTHFSTTKDAVIFPEKMRAVVRTKKINGKEGLLLEDVLLTAGMRWTGGNGFNAVSTDGSQLQINGEELPECYITSEDGKVDLCNGHIPLIKDLLRIEKL</sequence>
<dbReference type="PANTHER" id="PTHR36118:SF1">
    <property type="entry name" value="ION-TRANSLOCATING OXIDOREDUCTASE COMPLEX SUBUNIT G"/>
    <property type="match status" value="1"/>
</dbReference>
<name>A0A1D8GF87_9FIRM</name>
<dbReference type="GO" id="GO:0005886">
    <property type="term" value="C:plasma membrane"/>
    <property type="evidence" value="ECO:0007669"/>
    <property type="project" value="InterPro"/>
</dbReference>
<dbReference type="Proteomes" id="UP000095743">
    <property type="component" value="Chromosome"/>
</dbReference>
<evidence type="ECO:0000256" key="1">
    <source>
        <dbReference type="ARBA" id="ARBA00022448"/>
    </source>
</evidence>
<dbReference type="EMBL" id="CP017269">
    <property type="protein sequence ID" value="AOT69561.1"/>
    <property type="molecule type" value="Genomic_DNA"/>
</dbReference>
<keyword evidence="3" id="KW-0285">Flavoprotein</keyword>
<dbReference type="GO" id="GO:0009055">
    <property type="term" value="F:electron transfer activity"/>
    <property type="evidence" value="ECO:0007669"/>
    <property type="project" value="InterPro"/>
</dbReference>
<organism evidence="8 9">
    <name type="scientific">Geosporobacter ferrireducens</name>
    <dbReference type="NCBI Taxonomy" id="1424294"/>
    <lineage>
        <taxon>Bacteria</taxon>
        <taxon>Bacillati</taxon>
        <taxon>Bacillota</taxon>
        <taxon>Clostridia</taxon>
        <taxon>Peptostreptococcales</taxon>
        <taxon>Thermotaleaceae</taxon>
        <taxon>Geosporobacter</taxon>
    </lineage>
</organism>
<dbReference type="OrthoDB" id="1704220at2"/>
<protein>
    <recommendedName>
        <fullName evidence="7">FMN-binding domain-containing protein</fullName>
    </recommendedName>
</protein>
<dbReference type="SMART" id="SM00900">
    <property type="entry name" value="FMN_bind"/>
    <property type="match status" value="1"/>
</dbReference>
<evidence type="ECO:0000256" key="6">
    <source>
        <dbReference type="SAM" id="Phobius"/>
    </source>
</evidence>
<proteinExistence type="predicted"/>
<keyword evidence="2" id="KW-0597">Phosphoprotein</keyword>
<dbReference type="GO" id="GO:0010181">
    <property type="term" value="F:FMN binding"/>
    <property type="evidence" value="ECO:0007669"/>
    <property type="project" value="InterPro"/>
</dbReference>
<keyword evidence="6" id="KW-1133">Transmembrane helix</keyword>
<evidence type="ECO:0000259" key="7">
    <source>
        <dbReference type="SMART" id="SM00900"/>
    </source>
</evidence>
<dbReference type="InterPro" id="IPR010209">
    <property type="entry name" value="Ion_transpt_RnfG/RsxG"/>
</dbReference>
<keyword evidence="1" id="KW-0813">Transport</keyword>
<dbReference type="Pfam" id="PF00174">
    <property type="entry name" value="Oxidored_molyb"/>
    <property type="match status" value="1"/>
</dbReference>
<evidence type="ECO:0000256" key="4">
    <source>
        <dbReference type="ARBA" id="ARBA00022643"/>
    </source>
</evidence>
<dbReference type="GO" id="GO:0022900">
    <property type="term" value="P:electron transport chain"/>
    <property type="evidence" value="ECO:0007669"/>
    <property type="project" value="InterPro"/>
</dbReference>
<dbReference type="AlphaFoldDB" id="A0A1D8GF87"/>
<dbReference type="InterPro" id="IPR000572">
    <property type="entry name" value="OxRdtase_Mopterin-bd_dom"/>
</dbReference>
<keyword evidence="6" id="KW-0472">Membrane</keyword>
<evidence type="ECO:0000256" key="2">
    <source>
        <dbReference type="ARBA" id="ARBA00022553"/>
    </source>
</evidence>
<dbReference type="KEGG" id="gfe:Gferi_08205"/>
<evidence type="ECO:0000256" key="5">
    <source>
        <dbReference type="ARBA" id="ARBA00022982"/>
    </source>
</evidence>
<accession>A0A1D8GF87</accession>